<accession>A0ABS2Q2S5</accession>
<dbReference type="Pfam" id="PF08970">
    <property type="entry name" value="Sda"/>
    <property type="match status" value="1"/>
</dbReference>
<protein>
    <submittedName>
        <fullName evidence="1">Developmental checkpoint coupling sporulation initiation to replication initiation</fullName>
    </submittedName>
</protein>
<comment type="caution">
    <text evidence="1">The sequence shown here is derived from an EMBL/GenBank/DDBJ whole genome shotgun (WGS) entry which is preliminary data.</text>
</comment>
<evidence type="ECO:0000313" key="2">
    <source>
        <dbReference type="Proteomes" id="UP000808914"/>
    </source>
</evidence>
<dbReference type="SUPFAM" id="SSF100985">
    <property type="entry name" value="Sporulation inhibitor Sda"/>
    <property type="match status" value="1"/>
</dbReference>
<dbReference type="InterPro" id="IPR036916">
    <property type="entry name" value="Sda_sf"/>
</dbReference>
<evidence type="ECO:0000313" key="1">
    <source>
        <dbReference type="EMBL" id="MBM7645832.1"/>
    </source>
</evidence>
<organism evidence="1 2">
    <name type="scientific">Scopulibacillus daqui</name>
    <dbReference type="NCBI Taxonomy" id="1469162"/>
    <lineage>
        <taxon>Bacteria</taxon>
        <taxon>Bacillati</taxon>
        <taxon>Bacillota</taxon>
        <taxon>Bacilli</taxon>
        <taxon>Bacillales</taxon>
        <taxon>Sporolactobacillaceae</taxon>
        <taxon>Scopulibacillus</taxon>
    </lineage>
</organism>
<dbReference type="Gene3D" id="1.10.287.1100">
    <property type="entry name" value="Sporulation inhibitor A"/>
    <property type="match status" value="1"/>
</dbReference>
<proteinExistence type="predicted"/>
<dbReference type="EMBL" id="JAFBER010000012">
    <property type="protein sequence ID" value="MBM7645832.1"/>
    <property type="molecule type" value="Genomic_DNA"/>
</dbReference>
<gene>
    <name evidence="1" type="ORF">JOD45_002051</name>
</gene>
<dbReference type="InterPro" id="IPR015064">
    <property type="entry name" value="Sda"/>
</dbReference>
<dbReference type="Proteomes" id="UP000808914">
    <property type="component" value="Unassembled WGS sequence"/>
</dbReference>
<reference evidence="1 2" key="1">
    <citation type="submission" date="2021-01" db="EMBL/GenBank/DDBJ databases">
        <title>Genomic Encyclopedia of Type Strains, Phase IV (KMG-IV): sequencing the most valuable type-strain genomes for metagenomic binning, comparative biology and taxonomic classification.</title>
        <authorList>
            <person name="Goeker M."/>
        </authorList>
    </citation>
    <scope>NUCLEOTIDE SEQUENCE [LARGE SCALE GENOMIC DNA]</scope>
    <source>
        <strain evidence="1 2">DSM 28236</strain>
    </source>
</reference>
<name>A0ABS2Q2S5_9BACL</name>
<keyword evidence="2" id="KW-1185">Reference proteome</keyword>
<sequence length="54" mass="6354">MSACSANRMEKLSDDLLIESYFKAKELELSKEFIDLIEEEIHRRSLDGMVNQYN</sequence>